<gene>
    <name evidence="8" type="ORF">BB559_001764</name>
</gene>
<evidence type="ECO:0000256" key="2">
    <source>
        <dbReference type="ARBA" id="ARBA00004496"/>
    </source>
</evidence>
<dbReference type="SMART" id="SM00948">
    <property type="entry name" value="Proteasome_A_N"/>
    <property type="match status" value="1"/>
</dbReference>
<evidence type="ECO:0000313" key="9">
    <source>
        <dbReference type="Proteomes" id="UP000245699"/>
    </source>
</evidence>
<dbReference type="PROSITE" id="PS51475">
    <property type="entry name" value="PROTEASOME_ALPHA_2"/>
    <property type="match status" value="1"/>
</dbReference>
<dbReference type="Pfam" id="PF00227">
    <property type="entry name" value="Proteasome"/>
    <property type="match status" value="1"/>
</dbReference>
<dbReference type="PANTHER" id="PTHR11599">
    <property type="entry name" value="PROTEASOME SUBUNIT ALPHA/BETA"/>
    <property type="match status" value="1"/>
</dbReference>
<dbReference type="InterPro" id="IPR023332">
    <property type="entry name" value="Proteasome_alpha-type"/>
</dbReference>
<dbReference type="InterPro" id="IPR000426">
    <property type="entry name" value="Proteasome_asu_N"/>
</dbReference>
<evidence type="ECO:0000313" key="8">
    <source>
        <dbReference type="EMBL" id="PVU98147.1"/>
    </source>
</evidence>
<organism evidence="8 9">
    <name type="scientific">Furculomyces boomerangus</name>
    <dbReference type="NCBI Taxonomy" id="61424"/>
    <lineage>
        <taxon>Eukaryota</taxon>
        <taxon>Fungi</taxon>
        <taxon>Fungi incertae sedis</taxon>
        <taxon>Zoopagomycota</taxon>
        <taxon>Kickxellomycotina</taxon>
        <taxon>Harpellomycetes</taxon>
        <taxon>Harpellales</taxon>
        <taxon>Harpellaceae</taxon>
        <taxon>Furculomyces</taxon>
    </lineage>
</organism>
<dbReference type="InterPro" id="IPR029055">
    <property type="entry name" value="Ntn_hydrolases_N"/>
</dbReference>
<dbReference type="GO" id="GO:0019773">
    <property type="term" value="C:proteasome core complex, alpha-subunit complex"/>
    <property type="evidence" value="ECO:0007669"/>
    <property type="project" value="UniProtKB-UniRule"/>
</dbReference>
<dbReference type="Proteomes" id="UP000245699">
    <property type="component" value="Unassembled WGS sequence"/>
</dbReference>
<evidence type="ECO:0000256" key="5">
    <source>
        <dbReference type="ARBA" id="ARBA00023242"/>
    </source>
</evidence>
<dbReference type="SUPFAM" id="SSF56235">
    <property type="entry name" value="N-terminal nucleophile aminohydrolases (Ntn hydrolases)"/>
    <property type="match status" value="1"/>
</dbReference>
<comment type="subcellular location">
    <subcellularLocation>
        <location evidence="2">Cytoplasm</location>
    </subcellularLocation>
    <subcellularLocation>
        <location evidence="1">Nucleus</location>
    </subcellularLocation>
</comment>
<name>A0A2T9Z0P4_9FUNG</name>
<dbReference type="Gene3D" id="3.60.20.10">
    <property type="entry name" value="Glutamine Phosphoribosylpyrophosphate, subunit 1, domain 1"/>
    <property type="match status" value="1"/>
</dbReference>
<dbReference type="FunFam" id="3.60.20.10:FF:000016">
    <property type="entry name" value="Proteasome subunit alpha type-6"/>
    <property type="match status" value="1"/>
</dbReference>
<dbReference type="CDD" id="cd03749">
    <property type="entry name" value="proteasome_alpha_type_1"/>
    <property type="match status" value="1"/>
</dbReference>
<comment type="similarity">
    <text evidence="6">Belongs to the peptidase T1A family.</text>
</comment>
<protein>
    <recommendedName>
        <fullName evidence="7">Proteasome alpha-type subunits domain-containing protein</fullName>
    </recommendedName>
</protein>
<dbReference type="PROSITE" id="PS00388">
    <property type="entry name" value="PROTEASOME_ALPHA_1"/>
    <property type="match status" value="1"/>
</dbReference>
<comment type="caution">
    <text evidence="8">The sequence shown here is derived from an EMBL/GenBank/DDBJ whole genome shotgun (WGS) entry which is preliminary data.</text>
</comment>
<dbReference type="InterPro" id="IPR050115">
    <property type="entry name" value="Proteasome_alpha"/>
</dbReference>
<evidence type="ECO:0000256" key="1">
    <source>
        <dbReference type="ARBA" id="ARBA00004123"/>
    </source>
</evidence>
<dbReference type="GO" id="GO:0005737">
    <property type="term" value="C:cytoplasm"/>
    <property type="evidence" value="ECO:0007669"/>
    <property type="project" value="UniProtKB-SubCell"/>
</dbReference>
<dbReference type="InterPro" id="IPR001353">
    <property type="entry name" value="Proteasome_sua/b"/>
</dbReference>
<evidence type="ECO:0000256" key="4">
    <source>
        <dbReference type="ARBA" id="ARBA00022942"/>
    </source>
</evidence>
<feature type="domain" description="Proteasome alpha-type subunits" evidence="7">
    <location>
        <begin position="310"/>
        <end position="332"/>
    </location>
</feature>
<evidence type="ECO:0000256" key="3">
    <source>
        <dbReference type="ARBA" id="ARBA00022490"/>
    </source>
</evidence>
<keyword evidence="4 6" id="KW-0647">Proteasome</keyword>
<keyword evidence="3" id="KW-0963">Cytoplasm</keyword>
<dbReference type="GO" id="GO:0005634">
    <property type="term" value="C:nucleus"/>
    <property type="evidence" value="ECO:0007669"/>
    <property type="project" value="UniProtKB-SubCell"/>
</dbReference>
<reference evidence="8 9" key="1">
    <citation type="journal article" date="2018" name="MBio">
        <title>Comparative Genomics Reveals the Core Gene Toolbox for the Fungus-Insect Symbiosis.</title>
        <authorList>
            <person name="Wang Y."/>
            <person name="Stata M."/>
            <person name="Wang W."/>
            <person name="Stajich J.E."/>
            <person name="White M.M."/>
            <person name="Moncalvo J.M."/>
        </authorList>
    </citation>
    <scope>NUCLEOTIDE SEQUENCE [LARGE SCALE GENOMIC DNA]</scope>
    <source>
        <strain evidence="8 9">AUS-77-4</strain>
    </source>
</reference>
<dbReference type="Pfam" id="PF10584">
    <property type="entry name" value="Proteasome_A_N"/>
    <property type="match status" value="1"/>
</dbReference>
<dbReference type="InterPro" id="IPR035144">
    <property type="entry name" value="Proteasome_alpha1"/>
</dbReference>
<dbReference type="GO" id="GO:0006511">
    <property type="term" value="P:ubiquitin-dependent protein catabolic process"/>
    <property type="evidence" value="ECO:0007669"/>
    <property type="project" value="InterPro"/>
</dbReference>
<evidence type="ECO:0000259" key="7">
    <source>
        <dbReference type="PROSITE" id="PS00388"/>
    </source>
</evidence>
<dbReference type="OrthoDB" id="431557at2759"/>
<sequence length="550" mass="63318">MESKHKSIQLFGKDFNVPNRKLINNVLMDRKISSTDSGKSVGYQNDILEDNTTIFNKHGFLNRDTDFGADTHLNKLDLNKSSSRFSKFEMRSFLDGTSENLNEEKMNTERNTNLVSAFQDINYKNEFDQEYDFTNRYTNNSYYYMNRNYPNQHHENVLQPKLIQNYGRIPTTTNETYFEEDFDKRWFSNTQQYYNQMYYNISQNMISLPSLESCLSSTSTVSLNKDFLIDTNKGSDFTENKGKDTGNVYHVDKKKDIRNVYYVDKKNDTLKYEEYGIENKMEISDFEDFKRNVIKMSTDLKGSKKFRNQYDNDASTWSPQGRIFQVEYAIEAVKQGSAVVGLRSKTHAVLVAIKRSPNELASYQKKIIKIDNHMGIAIAGLTSDARVLGNYLRNEAMQFRMVYDKQMPIGRAMDTVGSKAQVNTQQYGGRPYGVGLLVIGKDSKGPHLYEFSPTGITSEYFAYSIGSRSQTARTYLERNYTEFEELSLEDLIVNGLKALRDTLPQDKTLETSNTTVAFVGNDIDFTIVDGEAVQKYLDLVQEASNQMDTE</sequence>
<dbReference type="STRING" id="61424.A0A2T9Z0P4"/>
<proteinExistence type="inferred from homology"/>
<keyword evidence="5" id="KW-0539">Nucleus</keyword>
<dbReference type="AlphaFoldDB" id="A0A2T9Z0P4"/>
<accession>A0A2T9Z0P4</accession>
<keyword evidence="9" id="KW-1185">Reference proteome</keyword>
<evidence type="ECO:0000256" key="6">
    <source>
        <dbReference type="PROSITE-ProRule" id="PRU00808"/>
    </source>
</evidence>
<dbReference type="EMBL" id="MBFT01000089">
    <property type="protein sequence ID" value="PVU98147.1"/>
    <property type="molecule type" value="Genomic_DNA"/>
</dbReference>